<keyword evidence="1" id="KW-0175">Coiled coil</keyword>
<dbReference type="PANTHER" id="PTHR36805:SF4">
    <property type="entry name" value="AGENET DOMAIN-CONTAINING PROTEIN"/>
    <property type="match status" value="1"/>
</dbReference>
<reference evidence="4" key="1">
    <citation type="submission" date="2023-07" db="EMBL/GenBank/DDBJ databases">
        <title>A chromosome-level genome assembly of Lolium multiflorum.</title>
        <authorList>
            <person name="Chen Y."/>
            <person name="Copetti D."/>
            <person name="Kolliker R."/>
            <person name="Studer B."/>
        </authorList>
    </citation>
    <scope>NUCLEOTIDE SEQUENCE</scope>
    <source>
        <strain evidence="4">02402/16</strain>
        <tissue evidence="4">Leaf</tissue>
    </source>
</reference>
<dbReference type="EMBL" id="JAUUTY010000004">
    <property type="protein sequence ID" value="KAK1653204.1"/>
    <property type="molecule type" value="Genomic_DNA"/>
</dbReference>
<feature type="domain" description="Agenet" evidence="3">
    <location>
        <begin position="5"/>
        <end position="66"/>
    </location>
</feature>
<dbReference type="AlphaFoldDB" id="A0AAD8SK09"/>
<dbReference type="Proteomes" id="UP001231189">
    <property type="component" value="Unassembled WGS sequence"/>
</dbReference>
<organism evidence="4 5">
    <name type="scientific">Lolium multiflorum</name>
    <name type="common">Italian ryegrass</name>
    <name type="synonym">Lolium perenne subsp. multiflorum</name>
    <dbReference type="NCBI Taxonomy" id="4521"/>
    <lineage>
        <taxon>Eukaryota</taxon>
        <taxon>Viridiplantae</taxon>
        <taxon>Streptophyta</taxon>
        <taxon>Embryophyta</taxon>
        <taxon>Tracheophyta</taxon>
        <taxon>Spermatophyta</taxon>
        <taxon>Magnoliopsida</taxon>
        <taxon>Liliopsida</taxon>
        <taxon>Poales</taxon>
        <taxon>Poaceae</taxon>
        <taxon>BOP clade</taxon>
        <taxon>Pooideae</taxon>
        <taxon>Poodae</taxon>
        <taxon>Poeae</taxon>
        <taxon>Poeae Chloroplast Group 2 (Poeae type)</taxon>
        <taxon>Loliodinae</taxon>
        <taxon>Loliinae</taxon>
        <taxon>Lolium</taxon>
    </lineage>
</organism>
<evidence type="ECO:0000259" key="3">
    <source>
        <dbReference type="SMART" id="SM00743"/>
    </source>
</evidence>
<feature type="compositionally biased region" description="Basic and acidic residues" evidence="2">
    <location>
        <begin position="270"/>
        <end position="281"/>
    </location>
</feature>
<name>A0AAD8SK09_LOLMU</name>
<keyword evidence="5" id="KW-1185">Reference proteome</keyword>
<feature type="region of interest" description="Disordered" evidence="2">
    <location>
        <begin position="257"/>
        <end position="284"/>
    </location>
</feature>
<evidence type="ECO:0000256" key="1">
    <source>
        <dbReference type="SAM" id="Coils"/>
    </source>
</evidence>
<feature type="coiled-coil region" evidence="1">
    <location>
        <begin position="358"/>
        <end position="385"/>
    </location>
</feature>
<dbReference type="InterPro" id="IPR014002">
    <property type="entry name" value="Agenet_dom_plant"/>
</dbReference>
<protein>
    <recommendedName>
        <fullName evidence="3">Agenet domain-containing protein</fullName>
    </recommendedName>
</protein>
<gene>
    <name evidence="4" type="ORF">QYE76_071009</name>
</gene>
<feature type="domain" description="Agenet" evidence="3">
    <location>
        <begin position="113"/>
        <end position="173"/>
    </location>
</feature>
<evidence type="ECO:0000313" key="4">
    <source>
        <dbReference type="EMBL" id="KAK1653204.1"/>
    </source>
</evidence>
<dbReference type="Pfam" id="PF05641">
    <property type="entry name" value="Agenet"/>
    <property type="match status" value="1"/>
</dbReference>
<proteinExistence type="predicted"/>
<accession>A0AAD8SK09</accession>
<dbReference type="InterPro" id="IPR008395">
    <property type="entry name" value="Agenet-like_dom"/>
</dbReference>
<dbReference type="PANTHER" id="PTHR36805">
    <property type="entry name" value="AGENET DOMAIN-CONTAINING PROTEIN"/>
    <property type="match status" value="1"/>
</dbReference>
<evidence type="ECO:0000313" key="5">
    <source>
        <dbReference type="Proteomes" id="UP001231189"/>
    </source>
</evidence>
<evidence type="ECO:0000256" key="2">
    <source>
        <dbReference type="SAM" id="MobiDB-lite"/>
    </source>
</evidence>
<dbReference type="SMART" id="SM00743">
    <property type="entry name" value="Agenet"/>
    <property type="match status" value="2"/>
</dbReference>
<comment type="caution">
    <text evidence="4">The sequence shown here is derived from an EMBL/GenBank/DDBJ whole genome shotgun (WGS) entry which is preliminary data.</text>
</comment>
<sequence length="399" mass="45118">MGLTIPFKVGDDVELRSFEAGYRGAWFRCKITGTRKDHTEYQLEYMDYPEEERSWTRLYEIPPKYCQKAGRKAGQKAGQNRELMLRPPYPRWCRDDYIPEYGRKMDVVAVVINPWKVGDLIDWWHNSCFWTGKIIELLGVDKVKIACTEIPLGEGGCYEADPDDLRPALDWSLKKGWSAPLSKENGESWYTARLVTENPDTGSSSLDEDIEQSYDGINEVQKCLNASFNTAKRELRKCLNRSSVTTKKVMDPDVKHLANTNGRRRMKSQRRSEEEPQKCTDEEVGTSLEASYPIAQLAPGETDERCTNSQADCLTSTLANSGQSSGFLTNGQSGLTSFKKLKTSTERASVEPPFPDTVGEALMDLEELAHQIRRAEDLLQSIDDAPSSRAVAPSWRFGR</sequence>